<gene>
    <name evidence="1" type="ORF">HPB50_001950</name>
</gene>
<keyword evidence="2" id="KW-1185">Reference proteome</keyword>
<sequence>MNKTRLQDCVTFIGVARRRRSDALLSLARSSLAVQGRGRARYERSRLRHSARLVQRRSLTPASRSNLCASADELVVASSEAVPGKVFAFLPTYHDQFLPKVPAVAVRKGFFDASVDLLTGVTSDEGLTPLVWPRPWPELLSDNLDNMDRETLKSSITRVITSWLSDDAAELLDQYAARATDHVGVRRQLLDYLSERLFVCPMHVAAAAHAARGGAVYSYVFDQWPTQHPPFSWAGVGHGMDLAYTAEGSRTALCNTDAWKRCRLESGSSRL</sequence>
<evidence type="ECO:0000313" key="2">
    <source>
        <dbReference type="Proteomes" id="UP000821845"/>
    </source>
</evidence>
<protein>
    <submittedName>
        <fullName evidence="1">Uncharacterized protein</fullName>
    </submittedName>
</protein>
<comment type="caution">
    <text evidence="1">The sequence shown here is derived from an EMBL/GenBank/DDBJ whole genome shotgun (WGS) entry which is preliminary data.</text>
</comment>
<name>A0ACB7RLH1_HYAAI</name>
<proteinExistence type="predicted"/>
<organism evidence="1 2">
    <name type="scientific">Hyalomma asiaticum</name>
    <name type="common">Tick</name>
    <dbReference type="NCBI Taxonomy" id="266040"/>
    <lineage>
        <taxon>Eukaryota</taxon>
        <taxon>Metazoa</taxon>
        <taxon>Ecdysozoa</taxon>
        <taxon>Arthropoda</taxon>
        <taxon>Chelicerata</taxon>
        <taxon>Arachnida</taxon>
        <taxon>Acari</taxon>
        <taxon>Parasitiformes</taxon>
        <taxon>Ixodida</taxon>
        <taxon>Ixodoidea</taxon>
        <taxon>Ixodidae</taxon>
        <taxon>Hyalomminae</taxon>
        <taxon>Hyalomma</taxon>
    </lineage>
</organism>
<accession>A0ACB7RLH1</accession>
<dbReference type="EMBL" id="CM023488">
    <property type="protein sequence ID" value="KAH6923488.1"/>
    <property type="molecule type" value="Genomic_DNA"/>
</dbReference>
<dbReference type="Proteomes" id="UP000821845">
    <property type="component" value="Chromosome 8"/>
</dbReference>
<evidence type="ECO:0000313" key="1">
    <source>
        <dbReference type="EMBL" id="KAH6923488.1"/>
    </source>
</evidence>
<reference evidence="1" key="1">
    <citation type="submission" date="2020-05" db="EMBL/GenBank/DDBJ databases">
        <title>Large-scale comparative analyses of tick genomes elucidate their genetic diversity and vector capacities.</title>
        <authorList>
            <person name="Jia N."/>
            <person name="Wang J."/>
            <person name="Shi W."/>
            <person name="Du L."/>
            <person name="Sun Y."/>
            <person name="Zhan W."/>
            <person name="Jiang J."/>
            <person name="Wang Q."/>
            <person name="Zhang B."/>
            <person name="Ji P."/>
            <person name="Sakyi L.B."/>
            <person name="Cui X."/>
            <person name="Yuan T."/>
            <person name="Jiang B."/>
            <person name="Yang W."/>
            <person name="Lam T.T.-Y."/>
            <person name="Chang Q."/>
            <person name="Ding S."/>
            <person name="Wang X."/>
            <person name="Zhu J."/>
            <person name="Ruan X."/>
            <person name="Zhao L."/>
            <person name="Wei J."/>
            <person name="Que T."/>
            <person name="Du C."/>
            <person name="Cheng J."/>
            <person name="Dai P."/>
            <person name="Han X."/>
            <person name="Huang E."/>
            <person name="Gao Y."/>
            <person name="Liu J."/>
            <person name="Shao H."/>
            <person name="Ye R."/>
            <person name="Li L."/>
            <person name="Wei W."/>
            <person name="Wang X."/>
            <person name="Wang C."/>
            <person name="Yang T."/>
            <person name="Huo Q."/>
            <person name="Li W."/>
            <person name="Guo W."/>
            <person name="Chen H."/>
            <person name="Zhou L."/>
            <person name="Ni X."/>
            <person name="Tian J."/>
            <person name="Zhou Y."/>
            <person name="Sheng Y."/>
            <person name="Liu T."/>
            <person name="Pan Y."/>
            <person name="Xia L."/>
            <person name="Li J."/>
            <person name="Zhao F."/>
            <person name="Cao W."/>
        </authorList>
    </citation>
    <scope>NUCLEOTIDE SEQUENCE</scope>
    <source>
        <strain evidence="1">Hyas-2018</strain>
    </source>
</reference>